<dbReference type="CDD" id="cd12148">
    <property type="entry name" value="fungal_TF_MHR"/>
    <property type="match status" value="1"/>
</dbReference>
<dbReference type="InterPro" id="IPR036864">
    <property type="entry name" value="Zn2-C6_fun-type_DNA-bd_sf"/>
</dbReference>
<dbReference type="Pfam" id="PF04082">
    <property type="entry name" value="Fungal_trans"/>
    <property type="match status" value="1"/>
</dbReference>
<dbReference type="PANTHER" id="PTHR46910">
    <property type="entry name" value="TRANSCRIPTION FACTOR PDR1"/>
    <property type="match status" value="1"/>
</dbReference>
<protein>
    <recommendedName>
        <fullName evidence="4">Zn(2)-C6 fungal-type domain-containing protein</fullName>
    </recommendedName>
</protein>
<feature type="region of interest" description="Disordered" evidence="3">
    <location>
        <begin position="1"/>
        <end position="121"/>
    </location>
</feature>
<dbReference type="InterPro" id="IPR050987">
    <property type="entry name" value="AtrR-like"/>
</dbReference>
<dbReference type="AlphaFoldDB" id="A0A507BHV6"/>
<dbReference type="PANTHER" id="PTHR46910:SF4">
    <property type="entry name" value="ZN(2)-C6 FUNGAL-TYPE DOMAIN-CONTAINING PROTEIN"/>
    <property type="match status" value="1"/>
</dbReference>
<name>A0A507BHV6_9PEZI</name>
<evidence type="ECO:0000256" key="1">
    <source>
        <dbReference type="ARBA" id="ARBA00022723"/>
    </source>
</evidence>
<keyword evidence="6" id="KW-1185">Reference proteome</keyword>
<dbReference type="GO" id="GO:0006351">
    <property type="term" value="P:DNA-templated transcription"/>
    <property type="evidence" value="ECO:0007669"/>
    <property type="project" value="InterPro"/>
</dbReference>
<reference evidence="5 6" key="1">
    <citation type="submission" date="2019-06" db="EMBL/GenBank/DDBJ databases">
        <title>Draft genome sequence of the filamentous fungus Phialemoniopsis curvata isolated from diesel fuel.</title>
        <authorList>
            <person name="Varaljay V.A."/>
            <person name="Lyon W.J."/>
            <person name="Crouch A.L."/>
            <person name="Drake C.E."/>
            <person name="Hollomon J.M."/>
            <person name="Nadeau L.J."/>
            <person name="Nunn H.S."/>
            <person name="Stevenson B.S."/>
            <person name="Bojanowski C.L."/>
            <person name="Crookes-Goodson W.J."/>
        </authorList>
    </citation>
    <scope>NUCLEOTIDE SEQUENCE [LARGE SCALE GENOMIC DNA]</scope>
    <source>
        <strain evidence="5 6">D216</strain>
    </source>
</reference>
<dbReference type="GeneID" id="41971354"/>
<dbReference type="Pfam" id="PF00172">
    <property type="entry name" value="Zn_clus"/>
    <property type="match status" value="1"/>
</dbReference>
<evidence type="ECO:0000256" key="3">
    <source>
        <dbReference type="SAM" id="MobiDB-lite"/>
    </source>
</evidence>
<dbReference type="InParanoid" id="A0A507BHV6"/>
<feature type="domain" description="Zn(2)-C6 fungal-type" evidence="4">
    <location>
        <begin position="137"/>
        <end position="167"/>
    </location>
</feature>
<keyword evidence="1" id="KW-0479">Metal-binding</keyword>
<dbReference type="GO" id="GO:0000981">
    <property type="term" value="F:DNA-binding transcription factor activity, RNA polymerase II-specific"/>
    <property type="evidence" value="ECO:0007669"/>
    <property type="project" value="InterPro"/>
</dbReference>
<feature type="compositionally biased region" description="Low complexity" evidence="3">
    <location>
        <begin position="37"/>
        <end position="49"/>
    </location>
</feature>
<evidence type="ECO:0000259" key="4">
    <source>
        <dbReference type="PROSITE" id="PS50048"/>
    </source>
</evidence>
<feature type="compositionally biased region" description="Low complexity" evidence="3">
    <location>
        <begin position="772"/>
        <end position="786"/>
    </location>
</feature>
<evidence type="ECO:0000313" key="5">
    <source>
        <dbReference type="EMBL" id="TPX16258.1"/>
    </source>
</evidence>
<dbReference type="PROSITE" id="PS50048">
    <property type="entry name" value="ZN2_CY6_FUNGAL_2"/>
    <property type="match status" value="1"/>
</dbReference>
<dbReference type="InterPro" id="IPR001138">
    <property type="entry name" value="Zn2Cys6_DnaBD"/>
</dbReference>
<feature type="region of interest" description="Disordered" evidence="3">
    <location>
        <begin position="765"/>
        <end position="792"/>
    </location>
</feature>
<proteinExistence type="predicted"/>
<evidence type="ECO:0000256" key="2">
    <source>
        <dbReference type="ARBA" id="ARBA00023242"/>
    </source>
</evidence>
<keyword evidence="2" id="KW-0539">Nucleus</keyword>
<dbReference type="SUPFAM" id="SSF57701">
    <property type="entry name" value="Zn2/Cys6 DNA-binding domain"/>
    <property type="match status" value="1"/>
</dbReference>
<comment type="caution">
    <text evidence="5">The sequence shown here is derived from an EMBL/GenBank/DDBJ whole genome shotgun (WGS) entry which is preliminary data.</text>
</comment>
<organism evidence="5 6">
    <name type="scientific">Thyridium curvatum</name>
    <dbReference type="NCBI Taxonomy" id="1093900"/>
    <lineage>
        <taxon>Eukaryota</taxon>
        <taxon>Fungi</taxon>
        <taxon>Dikarya</taxon>
        <taxon>Ascomycota</taxon>
        <taxon>Pezizomycotina</taxon>
        <taxon>Sordariomycetes</taxon>
        <taxon>Sordariomycetidae</taxon>
        <taxon>Thyridiales</taxon>
        <taxon>Thyridiaceae</taxon>
        <taxon>Thyridium</taxon>
    </lineage>
</organism>
<dbReference type="RefSeq" id="XP_030997969.1">
    <property type="nucleotide sequence ID" value="XM_031138258.1"/>
</dbReference>
<dbReference type="OrthoDB" id="4456959at2759"/>
<gene>
    <name evidence="5" type="ORF">E0L32_003907</name>
</gene>
<dbReference type="Gene3D" id="4.10.240.10">
    <property type="entry name" value="Zn(2)-C6 fungal-type DNA-binding domain"/>
    <property type="match status" value="1"/>
</dbReference>
<dbReference type="STRING" id="1093900.A0A507BHV6"/>
<dbReference type="GO" id="GO:0008270">
    <property type="term" value="F:zinc ion binding"/>
    <property type="evidence" value="ECO:0007669"/>
    <property type="project" value="InterPro"/>
</dbReference>
<dbReference type="CDD" id="cd00067">
    <property type="entry name" value="GAL4"/>
    <property type="match status" value="1"/>
</dbReference>
<dbReference type="SMART" id="SM00066">
    <property type="entry name" value="GAL4"/>
    <property type="match status" value="1"/>
</dbReference>
<dbReference type="Proteomes" id="UP000319257">
    <property type="component" value="Unassembled WGS sequence"/>
</dbReference>
<dbReference type="PROSITE" id="PS00463">
    <property type="entry name" value="ZN2_CY6_FUNGAL_1"/>
    <property type="match status" value="1"/>
</dbReference>
<evidence type="ECO:0000313" key="6">
    <source>
        <dbReference type="Proteomes" id="UP000319257"/>
    </source>
</evidence>
<accession>A0A507BHV6</accession>
<dbReference type="InterPro" id="IPR007219">
    <property type="entry name" value="XnlR_reg_dom"/>
</dbReference>
<sequence>MLEISPGFPHPLPPNAHGIFHSARQPPSSSLPPPPSRSSLAISSCLSAANTVGGDNNATANSSSSPTVAKLGARKRPHITMPGGGRPPKRPSDQGCSPTTSPPSPAKAKLPRLDRGPEDFSSVVKSKLQSYTRTGQACDRCKVRKIRCDALPEGCSHCASQRLECYVTDRVTGRTERRGYLQELEREKSDMLNHIRQLEELINSKGINIKPWSWSAFGKPAHPLGMLVDTTGAPINVSNTDGSSWTKSEAAPARAKNLSLGATRSSVLLPRPGDSHIGVFQDKAPLSAVKGTQLSILGATIDVTDFDAEDMEEPAPGFQATEPFYNKSLFSFVQSVMHKQPPPPIELPSKDEAFQYSEWYFVMIFPFVPVLHKPTHMRLLARIYDEPGFKPSSAELAIVHMVLAMIYFQYGIRNREEADRRIMLNELSNKHYHWCLHTISDVIADTSVTSVQALVLMAIHARGFPKPGCASLIASYAVNKCIELNLHRESKPPGAPTNLDHELRKRAWWSALSMLVTLNGRLGRPMPLNVKEFDTGYPVPIDDEYLTEDGIVDESKIGHCHHMVGLVGFKTATMYMRMHTEIYGVRRDPASYIDTVNELDEEYRIWEENLPDDLNIAKCKPGEQVFALYAQAFSLEFRFCLRHPSVCMTDDPKFIAENNRICEETARALLKHVEILLRLKSLDTTWYQISVYCAVMFTILVAHWERRYETTPAEVSQLKEDADTWLAIITEICLLVGSTSGERLSNEIRQIITRTIAWIERDMGRAPGTVSPNQPQNGGQQQQTPQIKQEPSHFTHISIPPATAAVVNSSSSMAASTIAQNNGSNAYYGSNGAAQTTPYPTQLAYQPQSATTTHTGNGMSYDPHDQASYLYAATAAAAAISQGNSAGVSEPHETNPLVAFASQATSHVGSNTNTWHDWTAAIADSQDRYSANALLNIAAGPARDGGLGLDQAGGAHHGHGPAANGLGVSMGGSGAHTQWPLILFHDANGAVSSG</sequence>
<dbReference type="GO" id="GO:0003677">
    <property type="term" value="F:DNA binding"/>
    <property type="evidence" value="ECO:0007669"/>
    <property type="project" value="InterPro"/>
</dbReference>
<dbReference type="SMART" id="SM00906">
    <property type="entry name" value="Fungal_trans"/>
    <property type="match status" value="1"/>
</dbReference>
<dbReference type="EMBL" id="SKBQ01000018">
    <property type="protein sequence ID" value="TPX16258.1"/>
    <property type="molecule type" value="Genomic_DNA"/>
</dbReference>